<comment type="caution">
    <text evidence="3">The sequence shown here is derived from an EMBL/GenBank/DDBJ whole genome shotgun (WGS) entry which is preliminary data.</text>
</comment>
<reference evidence="3 4" key="1">
    <citation type="submission" date="2021-01" db="EMBL/GenBank/DDBJ databases">
        <title>Belnapia mucosa sp. nov. and Belnapia arida sp. nov., isolated from the Tabernas Desert (Almeria, Spain).</title>
        <authorList>
            <person name="Molina-Menor E."/>
            <person name="Vidal-Verdu A."/>
            <person name="Calonge A."/>
            <person name="Satari L."/>
            <person name="Pereto Magraner J."/>
            <person name="Porcar Miralles M."/>
        </authorList>
    </citation>
    <scope>NUCLEOTIDE SEQUENCE [LARGE SCALE GENOMIC DNA]</scope>
    <source>
        <strain evidence="3 4">T6</strain>
    </source>
</reference>
<dbReference type="InterPro" id="IPR001753">
    <property type="entry name" value="Enoyl-CoA_hydra/iso"/>
</dbReference>
<accession>A0ABS1V7V0</accession>
<evidence type="ECO:0000313" key="4">
    <source>
        <dbReference type="Proteomes" id="UP000606490"/>
    </source>
</evidence>
<name>A0ABS1V7V0_9PROT</name>
<dbReference type="PANTHER" id="PTHR11941:SF169">
    <property type="entry name" value="(7AS)-7A-METHYL-1,5-DIOXO-2,3,5,6,7,7A-HEXAHYDRO-1H-INDENE-CARBOXYL-COA HYDROLASE"/>
    <property type="match status" value="1"/>
</dbReference>
<dbReference type="EMBL" id="JAEUXJ010000010">
    <property type="protein sequence ID" value="MBL6457692.1"/>
    <property type="molecule type" value="Genomic_DNA"/>
</dbReference>
<organism evidence="3 4">
    <name type="scientific">Belnapia mucosa</name>
    <dbReference type="NCBI Taxonomy" id="2804532"/>
    <lineage>
        <taxon>Bacteria</taxon>
        <taxon>Pseudomonadati</taxon>
        <taxon>Pseudomonadota</taxon>
        <taxon>Alphaproteobacteria</taxon>
        <taxon>Acetobacterales</taxon>
        <taxon>Roseomonadaceae</taxon>
        <taxon>Belnapia</taxon>
    </lineage>
</organism>
<dbReference type="Pfam" id="PF00378">
    <property type="entry name" value="ECH_1"/>
    <property type="match status" value="1"/>
</dbReference>
<dbReference type="RefSeq" id="WP_202827441.1">
    <property type="nucleotide sequence ID" value="NZ_JAEUXJ010000010.1"/>
</dbReference>
<protein>
    <submittedName>
        <fullName evidence="3">Enoyl-CoA hydratase/isomerase family protein</fullName>
    </submittedName>
</protein>
<keyword evidence="1" id="KW-0443">Lipid metabolism</keyword>
<proteinExistence type="predicted"/>
<gene>
    <name evidence="3" type="ORF">JMJ55_20355</name>
</gene>
<evidence type="ECO:0000256" key="1">
    <source>
        <dbReference type="ARBA" id="ARBA00023098"/>
    </source>
</evidence>
<evidence type="ECO:0000313" key="3">
    <source>
        <dbReference type="EMBL" id="MBL6457692.1"/>
    </source>
</evidence>
<evidence type="ECO:0000256" key="2">
    <source>
        <dbReference type="ARBA" id="ARBA00023239"/>
    </source>
</evidence>
<keyword evidence="2" id="KW-0456">Lyase</keyword>
<dbReference type="PANTHER" id="PTHR11941">
    <property type="entry name" value="ENOYL-COA HYDRATASE-RELATED"/>
    <property type="match status" value="1"/>
</dbReference>
<dbReference type="SUPFAM" id="SSF52096">
    <property type="entry name" value="ClpP/crotonase"/>
    <property type="match status" value="1"/>
</dbReference>
<keyword evidence="4" id="KW-1185">Reference proteome</keyword>
<dbReference type="Proteomes" id="UP000606490">
    <property type="component" value="Unassembled WGS sequence"/>
</dbReference>
<dbReference type="Gene3D" id="3.90.226.10">
    <property type="entry name" value="2-enoyl-CoA Hydratase, Chain A, domain 1"/>
    <property type="match status" value="1"/>
</dbReference>
<dbReference type="InterPro" id="IPR029045">
    <property type="entry name" value="ClpP/crotonase-like_dom_sf"/>
</dbReference>
<sequence>MSGAAAGLVLAETEDGATTLWLNRPERGNALGPELVEALDAALDAALAAGARLIILRGSGRNFCTGLDLSDLDAVSDGDLALRMIRIELLLQKVSGLPVPSMAIAGGRVFGAGADLFAACDQRLALAGSSFAFPGPAFGLVLGTGRLAGLVGDATARRLLLAGAPVEAAEALSLGLASALLEADALSAAIAAARRAALRLDAPTVAALHGRTRRADDAADLAALARSVARPGLRQRVQDYRARSAAGRAPRTNIGGSA</sequence>
<dbReference type="CDD" id="cd06558">
    <property type="entry name" value="crotonase-like"/>
    <property type="match status" value="1"/>
</dbReference>